<organism evidence="1 2">
    <name type="scientific">Eucalyptus globulus</name>
    <name type="common">Tasmanian blue gum</name>
    <dbReference type="NCBI Taxonomy" id="34317"/>
    <lineage>
        <taxon>Eukaryota</taxon>
        <taxon>Viridiplantae</taxon>
        <taxon>Streptophyta</taxon>
        <taxon>Embryophyta</taxon>
        <taxon>Tracheophyta</taxon>
        <taxon>Spermatophyta</taxon>
        <taxon>Magnoliopsida</taxon>
        <taxon>eudicotyledons</taxon>
        <taxon>Gunneridae</taxon>
        <taxon>Pentapetalae</taxon>
        <taxon>rosids</taxon>
        <taxon>malvids</taxon>
        <taxon>Myrtales</taxon>
        <taxon>Myrtaceae</taxon>
        <taxon>Myrtoideae</taxon>
        <taxon>Eucalypteae</taxon>
        <taxon>Eucalyptus</taxon>
    </lineage>
</organism>
<sequence>MNRAEAKRGKERERERPIIGGGGAEVAEGEEGLGGVNVALVVVEGAAVLSLEGDIVSGSEGGVRCISEGGVWHRSKRGIEGDIIEVDDGVELSEA</sequence>
<protein>
    <submittedName>
        <fullName evidence="1">Uncharacterized protein</fullName>
    </submittedName>
</protein>
<evidence type="ECO:0000313" key="2">
    <source>
        <dbReference type="Proteomes" id="UP001634007"/>
    </source>
</evidence>
<dbReference type="EMBL" id="JBJKBG010000006">
    <property type="protein sequence ID" value="KAL3734753.1"/>
    <property type="molecule type" value="Genomic_DNA"/>
</dbReference>
<comment type="caution">
    <text evidence="1">The sequence shown here is derived from an EMBL/GenBank/DDBJ whole genome shotgun (WGS) entry which is preliminary data.</text>
</comment>
<evidence type="ECO:0000313" key="1">
    <source>
        <dbReference type="EMBL" id="KAL3734753.1"/>
    </source>
</evidence>
<proteinExistence type="predicted"/>
<accession>A0ABD3K8V0</accession>
<gene>
    <name evidence="1" type="ORF">ACJRO7_023999</name>
</gene>
<dbReference type="AlphaFoldDB" id="A0ABD3K8V0"/>
<keyword evidence="2" id="KW-1185">Reference proteome</keyword>
<dbReference type="Proteomes" id="UP001634007">
    <property type="component" value="Unassembled WGS sequence"/>
</dbReference>
<name>A0ABD3K8V0_EUCGL</name>
<reference evidence="1 2" key="1">
    <citation type="submission" date="2024-11" db="EMBL/GenBank/DDBJ databases">
        <title>Chromosome-level genome assembly of Eucalyptus globulus Labill. provides insights into its genome evolution.</title>
        <authorList>
            <person name="Li X."/>
        </authorList>
    </citation>
    <scope>NUCLEOTIDE SEQUENCE [LARGE SCALE GENOMIC DNA]</scope>
    <source>
        <strain evidence="1">CL2024</strain>
        <tissue evidence="1">Fresh tender leaves</tissue>
    </source>
</reference>